<dbReference type="GO" id="GO:0003779">
    <property type="term" value="F:actin binding"/>
    <property type="evidence" value="ECO:0007669"/>
    <property type="project" value="UniProtKB-KW"/>
</dbReference>
<dbReference type="EMBL" id="JH431845">
    <property type="status" value="NOT_ANNOTATED_CDS"/>
    <property type="molecule type" value="Genomic_DNA"/>
</dbReference>
<feature type="region of interest" description="Disordered" evidence="3">
    <location>
        <begin position="369"/>
        <end position="398"/>
    </location>
</feature>
<dbReference type="OMA" id="SMDSPYE"/>
<dbReference type="GO" id="GO:0032456">
    <property type="term" value="P:endocytic recycling"/>
    <property type="evidence" value="ECO:0007669"/>
    <property type="project" value="TreeGrafter"/>
</dbReference>
<evidence type="ECO:0000256" key="2">
    <source>
        <dbReference type="ARBA" id="ARBA00023203"/>
    </source>
</evidence>
<dbReference type="GO" id="GO:0005829">
    <property type="term" value="C:cytosol"/>
    <property type="evidence" value="ECO:0007669"/>
    <property type="project" value="GOC"/>
</dbReference>
<name>T1J4E9_STRMM</name>
<dbReference type="eggNOG" id="ENOG502QSX3">
    <property type="taxonomic scope" value="Eukaryota"/>
</dbReference>
<protein>
    <recommendedName>
        <fullName evidence="4">WH2 domain-containing protein</fullName>
    </recommendedName>
</protein>
<feature type="region of interest" description="Disordered" evidence="3">
    <location>
        <begin position="288"/>
        <end position="355"/>
    </location>
</feature>
<dbReference type="PANTHER" id="PTHR23331">
    <property type="entry name" value="CXYORF1"/>
    <property type="match status" value="1"/>
</dbReference>
<comment type="similarity">
    <text evidence="1">Belongs to the WASH1 family.</text>
</comment>
<feature type="domain" description="WH2" evidence="4">
    <location>
        <begin position="357"/>
        <end position="379"/>
    </location>
</feature>
<evidence type="ECO:0000259" key="4">
    <source>
        <dbReference type="PROSITE" id="PS51082"/>
    </source>
</evidence>
<dbReference type="GO" id="GO:0042147">
    <property type="term" value="P:retrograde transport, endosome to Golgi"/>
    <property type="evidence" value="ECO:0007669"/>
    <property type="project" value="TreeGrafter"/>
</dbReference>
<dbReference type="GO" id="GO:0005769">
    <property type="term" value="C:early endosome"/>
    <property type="evidence" value="ECO:0007669"/>
    <property type="project" value="InterPro"/>
</dbReference>
<reference evidence="5" key="2">
    <citation type="submission" date="2015-02" db="UniProtKB">
        <authorList>
            <consortium name="EnsemblMetazoa"/>
        </authorList>
    </citation>
    <scope>IDENTIFICATION</scope>
</reference>
<dbReference type="EnsemblMetazoa" id="SMAR008482-RA">
    <property type="protein sequence ID" value="SMAR008482-PA"/>
    <property type="gene ID" value="SMAR008482"/>
</dbReference>
<dbReference type="HOGENOM" id="CLU_029156_1_0_1"/>
<accession>T1J4E9</accession>
<keyword evidence="2" id="KW-0009">Actin-binding</keyword>
<evidence type="ECO:0000256" key="3">
    <source>
        <dbReference type="SAM" id="MobiDB-lite"/>
    </source>
</evidence>
<evidence type="ECO:0000313" key="5">
    <source>
        <dbReference type="EnsemblMetazoa" id="SMAR008482-PA"/>
    </source>
</evidence>
<feature type="compositionally biased region" description="Pro residues" evidence="3">
    <location>
        <begin position="295"/>
        <end position="333"/>
    </location>
</feature>
<dbReference type="AlphaFoldDB" id="T1J4E9"/>
<reference evidence="6" key="1">
    <citation type="submission" date="2011-05" db="EMBL/GenBank/DDBJ databases">
        <authorList>
            <person name="Richards S.R."/>
            <person name="Qu J."/>
            <person name="Jiang H."/>
            <person name="Jhangiani S.N."/>
            <person name="Agravi P."/>
            <person name="Goodspeed R."/>
            <person name="Gross S."/>
            <person name="Mandapat C."/>
            <person name="Jackson L."/>
            <person name="Mathew T."/>
            <person name="Pu L."/>
            <person name="Thornton R."/>
            <person name="Saada N."/>
            <person name="Wilczek-Boney K.B."/>
            <person name="Lee S."/>
            <person name="Kovar C."/>
            <person name="Wu Y."/>
            <person name="Scherer S.E."/>
            <person name="Worley K.C."/>
            <person name="Muzny D.M."/>
            <person name="Gibbs R."/>
        </authorList>
    </citation>
    <scope>NUCLEOTIDE SEQUENCE</scope>
    <source>
        <strain evidence="6">Brora</strain>
    </source>
</reference>
<dbReference type="GO" id="GO:0055037">
    <property type="term" value="C:recycling endosome"/>
    <property type="evidence" value="ECO:0007669"/>
    <property type="project" value="TreeGrafter"/>
</dbReference>
<dbReference type="GO" id="GO:0006887">
    <property type="term" value="P:exocytosis"/>
    <property type="evidence" value="ECO:0007669"/>
    <property type="project" value="TreeGrafter"/>
</dbReference>
<sequence>MSMRNHIYNVPLIPPDLRREETVKQVADSLEHLEKIATDVFSRISKKVGENKLKLSGISQRVAIAQAKIDKLKGSNKATKVFCSPKYPHSDDEFKHYDTIFAANNVLLEIERSAQKITSKHQHLDDRLLKEKLHFYNLHWNFSKMRTNKGTEEGLGRLPNNLKSVSSLLLFNTAENPYQKYVMLDPLRAISKTKKTADEIDEGIGAAPHSIAQGEQLERQIGDNFFYQPGLGHVPEIDVPVDLPYLPGIADDMAYVGDIMPTIAPSGPITNLPSLPDITPELSLPSLDIHSQTAPLPPPPQASLPPPPPPPAPPSASIPAGPAPPPPPPPPPVEDISTPAAPPPESKTPALPIPVDARSNLLESIRAAGGKAGGKLRSVESRKIEAKKKKQEAQAGVASIGSGDLMSDLFNKLSLRRKGISGIRTESVGSDSAPSKIPPLPKPGSADETSDSDWD</sequence>
<evidence type="ECO:0000313" key="6">
    <source>
        <dbReference type="Proteomes" id="UP000014500"/>
    </source>
</evidence>
<dbReference type="InterPro" id="IPR028290">
    <property type="entry name" value="WASH1"/>
</dbReference>
<keyword evidence="6" id="KW-1185">Reference proteome</keyword>
<dbReference type="PhylomeDB" id="T1J4E9"/>
<organism evidence="5 6">
    <name type="scientific">Strigamia maritima</name>
    <name type="common">European centipede</name>
    <name type="synonym">Geophilus maritimus</name>
    <dbReference type="NCBI Taxonomy" id="126957"/>
    <lineage>
        <taxon>Eukaryota</taxon>
        <taxon>Metazoa</taxon>
        <taxon>Ecdysozoa</taxon>
        <taxon>Arthropoda</taxon>
        <taxon>Myriapoda</taxon>
        <taxon>Chilopoda</taxon>
        <taxon>Pleurostigmophora</taxon>
        <taxon>Geophilomorpha</taxon>
        <taxon>Linotaeniidae</taxon>
        <taxon>Strigamia</taxon>
    </lineage>
</organism>
<feature type="region of interest" description="Disordered" evidence="3">
    <location>
        <begin position="422"/>
        <end position="455"/>
    </location>
</feature>
<dbReference type="Pfam" id="PF11945">
    <property type="entry name" value="WASH_WAHD"/>
    <property type="match status" value="1"/>
</dbReference>
<dbReference type="PANTHER" id="PTHR23331:SF1">
    <property type="entry name" value="WASH COMPLEX SUBUNIT 1"/>
    <property type="match status" value="1"/>
</dbReference>
<dbReference type="PROSITE" id="PS51082">
    <property type="entry name" value="WH2"/>
    <property type="match status" value="1"/>
</dbReference>
<proteinExistence type="inferred from homology"/>
<dbReference type="Proteomes" id="UP000014500">
    <property type="component" value="Unassembled WGS sequence"/>
</dbReference>
<dbReference type="GO" id="GO:0043014">
    <property type="term" value="F:alpha-tubulin binding"/>
    <property type="evidence" value="ECO:0007669"/>
    <property type="project" value="InterPro"/>
</dbReference>
<dbReference type="InterPro" id="IPR021854">
    <property type="entry name" value="WASH1_WAHD"/>
</dbReference>
<dbReference type="GO" id="GO:0071203">
    <property type="term" value="C:WASH complex"/>
    <property type="evidence" value="ECO:0007669"/>
    <property type="project" value="InterPro"/>
</dbReference>
<evidence type="ECO:0000256" key="1">
    <source>
        <dbReference type="ARBA" id="ARBA00005602"/>
    </source>
</evidence>
<dbReference type="GO" id="GO:0034314">
    <property type="term" value="P:Arp2/3 complex-mediated actin nucleation"/>
    <property type="evidence" value="ECO:0007669"/>
    <property type="project" value="InterPro"/>
</dbReference>
<dbReference type="GO" id="GO:0043015">
    <property type="term" value="F:gamma-tubulin binding"/>
    <property type="evidence" value="ECO:0007669"/>
    <property type="project" value="TreeGrafter"/>
</dbReference>
<dbReference type="InterPro" id="IPR003124">
    <property type="entry name" value="WH2_dom"/>
</dbReference>
<dbReference type="STRING" id="126957.T1J4E9"/>